<protein>
    <recommendedName>
        <fullName evidence="3">DUF4303 domain-containing protein</fullName>
    </recommendedName>
</protein>
<evidence type="ECO:0008006" key="3">
    <source>
        <dbReference type="Google" id="ProtNLM"/>
    </source>
</evidence>
<dbReference type="AlphaFoldDB" id="A0A7W1XD00"/>
<evidence type="ECO:0000313" key="2">
    <source>
        <dbReference type="Proteomes" id="UP000530514"/>
    </source>
</evidence>
<evidence type="ECO:0000313" key="1">
    <source>
        <dbReference type="EMBL" id="MBA4544397.1"/>
    </source>
</evidence>
<proteinExistence type="predicted"/>
<name>A0A7W1XD00_9BACL</name>
<accession>A0A7W1XD00</accession>
<dbReference type="Proteomes" id="UP000530514">
    <property type="component" value="Unassembled WGS sequence"/>
</dbReference>
<dbReference type="RefSeq" id="WP_033099144.1">
    <property type="nucleotide sequence ID" value="NZ_JACEIP010000038.1"/>
</dbReference>
<dbReference type="EMBL" id="JACEIP010000038">
    <property type="protein sequence ID" value="MBA4544397.1"/>
    <property type="molecule type" value="Genomic_DNA"/>
</dbReference>
<gene>
    <name evidence="1" type="ORF">H1164_16245</name>
</gene>
<keyword evidence="2" id="KW-1185">Reference proteome</keyword>
<comment type="caution">
    <text evidence="1">The sequence shown here is derived from an EMBL/GenBank/DDBJ whole genome shotgun (WGS) entry which is preliminary data.</text>
</comment>
<reference evidence="1 2" key="1">
    <citation type="submission" date="2020-07" db="EMBL/GenBank/DDBJ databases">
        <authorList>
            <person name="Feng H."/>
        </authorList>
    </citation>
    <scope>NUCLEOTIDE SEQUENCE [LARGE SCALE GENOMIC DNA]</scope>
    <source>
        <strain evidence="2">s-11</strain>
    </source>
</reference>
<sequence>MDEKMKLQIIEAINKNKDTVIDRFRFMFQYPFHPDATFILLEVDGYSGDFGISVTQMSGWGRQLNTNAHGEDDSDLAGFIFHIYDNIDQDESEIVEDDELVEEIDEFAKDYLVTFFKKCFDEAGGKQSKIPYYLFYPNSGDAYDLLNDKWTYPQ</sequence>
<organism evidence="1 2">
    <name type="scientific">Thermoactinomyces daqus</name>
    <dbReference type="NCBI Taxonomy" id="1329516"/>
    <lineage>
        <taxon>Bacteria</taxon>
        <taxon>Bacillati</taxon>
        <taxon>Bacillota</taxon>
        <taxon>Bacilli</taxon>
        <taxon>Bacillales</taxon>
        <taxon>Thermoactinomycetaceae</taxon>
        <taxon>Thermoactinomyces</taxon>
    </lineage>
</organism>
<dbReference type="OrthoDB" id="2987643at2"/>